<evidence type="ECO:0000256" key="1">
    <source>
        <dbReference type="SAM" id="MobiDB-lite"/>
    </source>
</evidence>
<organism evidence="2 3">
    <name type="scientific">Lasiosphaeria miniovina</name>
    <dbReference type="NCBI Taxonomy" id="1954250"/>
    <lineage>
        <taxon>Eukaryota</taxon>
        <taxon>Fungi</taxon>
        <taxon>Dikarya</taxon>
        <taxon>Ascomycota</taxon>
        <taxon>Pezizomycotina</taxon>
        <taxon>Sordariomycetes</taxon>
        <taxon>Sordariomycetidae</taxon>
        <taxon>Sordariales</taxon>
        <taxon>Lasiosphaeriaceae</taxon>
        <taxon>Lasiosphaeria</taxon>
    </lineage>
</organism>
<feature type="region of interest" description="Disordered" evidence="1">
    <location>
        <begin position="106"/>
        <end position="261"/>
    </location>
</feature>
<sequence length="303" mass="34629">MPMYTSPPLSPVRPAFPSSFNSPFRSNSFSHSAYADRKPTRRPKHDDDDDDKVKSYVKGSLIFLGSVAAATYCAHKYWPKGFVYGDKDDWEHRVHHENLYGKRTWPAKDDRSSFRSPHAGDDSVREYYPRHPRGEERRVHFHEGGRPGYLSRDDLYSDNAEWSSGGSSGDRRTSGYITRGDTRSDRTEWIRGGNDSSGGSYSSSARRSFARESASPVVAESRRGSYYSPAPARYRRGSLSDPRYDLEEPPAPPPPPPPRTYLYQEEVYLEPAYARRERPARSRRASVDGSAVRPRIVEELYYR</sequence>
<dbReference type="RefSeq" id="XP_060290724.1">
    <property type="nucleotide sequence ID" value="XM_060435452.1"/>
</dbReference>
<feature type="compositionally biased region" description="Low complexity" evidence="1">
    <location>
        <begin position="191"/>
        <end position="215"/>
    </location>
</feature>
<dbReference type="EMBL" id="JAUIRO010000008">
    <property type="protein sequence ID" value="KAK0703865.1"/>
    <property type="molecule type" value="Genomic_DNA"/>
</dbReference>
<feature type="compositionally biased region" description="Low complexity" evidence="1">
    <location>
        <begin position="24"/>
        <end position="33"/>
    </location>
</feature>
<protein>
    <submittedName>
        <fullName evidence="2">Uncharacterized protein</fullName>
    </submittedName>
</protein>
<proteinExistence type="predicted"/>
<keyword evidence="3" id="KW-1185">Reference proteome</keyword>
<dbReference type="AlphaFoldDB" id="A0AA40DHZ1"/>
<reference evidence="2" key="1">
    <citation type="submission" date="2023-06" db="EMBL/GenBank/DDBJ databases">
        <title>Genome-scale phylogeny and comparative genomics of the fungal order Sordariales.</title>
        <authorList>
            <consortium name="Lawrence Berkeley National Laboratory"/>
            <person name="Hensen N."/>
            <person name="Bonometti L."/>
            <person name="Westerberg I."/>
            <person name="Brannstrom I.O."/>
            <person name="Guillou S."/>
            <person name="Cros-Aarteil S."/>
            <person name="Calhoun S."/>
            <person name="Haridas S."/>
            <person name="Kuo A."/>
            <person name="Mondo S."/>
            <person name="Pangilinan J."/>
            <person name="Riley R."/>
            <person name="LaButti K."/>
            <person name="Andreopoulos B."/>
            <person name="Lipzen A."/>
            <person name="Chen C."/>
            <person name="Yanf M."/>
            <person name="Daum C."/>
            <person name="Ng V."/>
            <person name="Clum A."/>
            <person name="Steindorff A."/>
            <person name="Ohm R."/>
            <person name="Martin F."/>
            <person name="Silar P."/>
            <person name="Natvig D."/>
            <person name="Lalanne C."/>
            <person name="Gautier V."/>
            <person name="Ament-velasquez S.L."/>
            <person name="Kruys A."/>
            <person name="Hutchinson M.I."/>
            <person name="Powell A.J."/>
            <person name="Barry K."/>
            <person name="Miller A.N."/>
            <person name="Grigoriev I.V."/>
            <person name="Debuchy R."/>
            <person name="Gladieux P."/>
            <person name="Thoren M.H."/>
            <person name="Johannesson H."/>
        </authorList>
    </citation>
    <scope>NUCLEOTIDE SEQUENCE</scope>
    <source>
        <strain evidence="2">SMH2392-1A</strain>
    </source>
</reference>
<name>A0AA40DHZ1_9PEZI</name>
<accession>A0AA40DHZ1</accession>
<evidence type="ECO:0000313" key="3">
    <source>
        <dbReference type="Proteomes" id="UP001172101"/>
    </source>
</evidence>
<comment type="caution">
    <text evidence="2">The sequence shown here is derived from an EMBL/GenBank/DDBJ whole genome shotgun (WGS) entry which is preliminary data.</text>
</comment>
<dbReference type="GeneID" id="85318722"/>
<feature type="region of interest" description="Disordered" evidence="1">
    <location>
        <begin position="24"/>
        <end position="52"/>
    </location>
</feature>
<feature type="compositionally biased region" description="Basic and acidic residues" evidence="1">
    <location>
        <begin position="106"/>
        <end position="155"/>
    </location>
</feature>
<evidence type="ECO:0000313" key="2">
    <source>
        <dbReference type="EMBL" id="KAK0703865.1"/>
    </source>
</evidence>
<feature type="compositionally biased region" description="Pro residues" evidence="1">
    <location>
        <begin position="249"/>
        <end position="259"/>
    </location>
</feature>
<feature type="compositionally biased region" description="Basic and acidic residues" evidence="1">
    <location>
        <begin position="180"/>
        <end position="189"/>
    </location>
</feature>
<gene>
    <name evidence="2" type="ORF">B0T26DRAFT_516790</name>
</gene>
<dbReference type="Proteomes" id="UP001172101">
    <property type="component" value="Unassembled WGS sequence"/>
</dbReference>